<reference evidence="1" key="1">
    <citation type="submission" date="2020-04" db="EMBL/GenBank/DDBJ databases">
        <authorList>
            <person name="Chiriac C."/>
            <person name="Salcher M."/>
            <person name="Ghai R."/>
            <person name="Kavagutti S V."/>
        </authorList>
    </citation>
    <scope>NUCLEOTIDE SEQUENCE</scope>
</reference>
<dbReference type="EMBL" id="LR796504">
    <property type="protein sequence ID" value="CAB4148615.1"/>
    <property type="molecule type" value="Genomic_DNA"/>
</dbReference>
<evidence type="ECO:0000313" key="2">
    <source>
        <dbReference type="EMBL" id="CAB4178960.1"/>
    </source>
</evidence>
<evidence type="ECO:0000313" key="3">
    <source>
        <dbReference type="EMBL" id="CAB4188532.1"/>
    </source>
</evidence>
<dbReference type="EMBL" id="LR797121">
    <property type="protein sequence ID" value="CAB4188532.1"/>
    <property type="molecule type" value="Genomic_DNA"/>
</dbReference>
<name>A0A6J5MNA3_9CAUD</name>
<accession>A0A6J5MNA3</accession>
<protein>
    <submittedName>
        <fullName evidence="1">Uncharacterized protein</fullName>
    </submittedName>
</protein>
<dbReference type="InterPro" id="IPR046558">
    <property type="entry name" value="DUF6712"/>
</dbReference>
<evidence type="ECO:0000313" key="4">
    <source>
        <dbReference type="EMBL" id="CAB4220353.1"/>
    </source>
</evidence>
<proteinExistence type="predicted"/>
<sequence length="179" mass="20450">MAEFLFITPEEIASTTVMGGNVDVDKYLFCIANTQLTTIEPLLGTELYDKIYTDAEAETLSGLYLTLYNNYVKPITKYKAVAKYIEIGQYMVDNGGIYKHTGENIEVVPREEILSLSNEYNSLAQMYILRFNKWICHNTIVEYKTIQDEVNANRNVKVTAGWKLNDASCGYYCNNDFLL</sequence>
<dbReference type="EMBL" id="LR797498">
    <property type="protein sequence ID" value="CAB4220353.1"/>
    <property type="molecule type" value="Genomic_DNA"/>
</dbReference>
<dbReference type="Pfam" id="PF20459">
    <property type="entry name" value="DUF6712"/>
    <property type="match status" value="1"/>
</dbReference>
<dbReference type="EMBL" id="LR796974">
    <property type="protein sequence ID" value="CAB4178960.1"/>
    <property type="molecule type" value="Genomic_DNA"/>
</dbReference>
<organism evidence="1">
    <name type="scientific">uncultured Caudovirales phage</name>
    <dbReference type="NCBI Taxonomy" id="2100421"/>
    <lineage>
        <taxon>Viruses</taxon>
        <taxon>Duplodnaviria</taxon>
        <taxon>Heunggongvirae</taxon>
        <taxon>Uroviricota</taxon>
        <taxon>Caudoviricetes</taxon>
        <taxon>Peduoviridae</taxon>
        <taxon>Maltschvirus</taxon>
        <taxon>Maltschvirus maltsch</taxon>
    </lineage>
</organism>
<evidence type="ECO:0000313" key="1">
    <source>
        <dbReference type="EMBL" id="CAB4148615.1"/>
    </source>
</evidence>
<gene>
    <name evidence="2" type="ORF">UFOVP1027_23</name>
    <name evidence="3" type="ORF">UFOVP1182_41</name>
    <name evidence="4" type="ORF">UFOVP1632_5</name>
    <name evidence="1" type="ORF">UFOVP530_23</name>
</gene>